<dbReference type="PANTHER" id="PTHR43767:SF1">
    <property type="entry name" value="NONRIBOSOMAL PEPTIDE SYNTHASE PES1 (EUROFUNG)-RELATED"/>
    <property type="match status" value="1"/>
</dbReference>
<dbReference type="Pfam" id="PF13193">
    <property type="entry name" value="AMP-binding_C"/>
    <property type="match status" value="1"/>
</dbReference>
<sequence>MKGDSQMAADSTSTTTQHVWTRLYPAGVGETPEIHDESTAHARNARVEAAPSQIAVTYRGRRFTTADIDREAEALAAGYLSRGLQKSNIVGVYLQNVPQFAVALLAAWKIGVVPLVLNPMYRGRELRALIDDSAASAIICDEADLGQVRETLAGSSLTWVLTTDDDEYDRDPADLVVDAQTTASRGFETTLAEATSAESGIAVDSWGPFLASQRTNAPDHRTELLPGLDDAALLTYTSGTTGPAKGAVGTHRNVLAVARSYGAWLNLGEGDVMLAIAPLFHITGAVACAATSLIFPITLDFIGRVNADKIVTAIRDDKVTVTIGSITVYNALLEHESATAEDLQSIRYLYSGGAPVPPATVERFRNRFGHYIHNIYGMTETASAVIGVPPDTEAPVDPATDTLAIGVPFPGLEARIVDIADGTVITDSSAGELELRGPQITPGYLGKPEANEAAFDEGWLRTGDVGVMDDAGWIYLVDRIKDQINASGYKVWPREVEDVLYEHPAVLEAAVVGQPDDYRGETVVAYVSLRTGQDVSAEEFIAFAKERLAAYKYPRTVHVMSDLPKTHTGKIQRRLLRDSGREAASDR</sequence>
<feature type="domain" description="AMP-binding enzyme C-terminal" evidence="2">
    <location>
        <begin position="495"/>
        <end position="570"/>
    </location>
</feature>
<accession>A0ABP4LIE7</accession>
<evidence type="ECO:0000313" key="3">
    <source>
        <dbReference type="EMBL" id="GAA1522433.1"/>
    </source>
</evidence>
<dbReference type="Gene3D" id="3.30.300.30">
    <property type="match status" value="1"/>
</dbReference>
<dbReference type="SUPFAM" id="SSF56801">
    <property type="entry name" value="Acetyl-CoA synthetase-like"/>
    <property type="match status" value="1"/>
</dbReference>
<organism evidence="3 4">
    <name type="scientific">Brevibacterium permense</name>
    <dbReference type="NCBI Taxonomy" id="234834"/>
    <lineage>
        <taxon>Bacteria</taxon>
        <taxon>Bacillati</taxon>
        <taxon>Actinomycetota</taxon>
        <taxon>Actinomycetes</taxon>
        <taxon>Micrococcales</taxon>
        <taxon>Brevibacteriaceae</taxon>
        <taxon>Brevibacterium</taxon>
    </lineage>
</organism>
<dbReference type="Pfam" id="PF00501">
    <property type="entry name" value="AMP-binding"/>
    <property type="match status" value="1"/>
</dbReference>
<evidence type="ECO:0000259" key="1">
    <source>
        <dbReference type="Pfam" id="PF00501"/>
    </source>
</evidence>
<dbReference type="PANTHER" id="PTHR43767">
    <property type="entry name" value="LONG-CHAIN-FATTY-ACID--COA LIGASE"/>
    <property type="match status" value="1"/>
</dbReference>
<name>A0ABP4LIE7_9MICO</name>
<evidence type="ECO:0000259" key="2">
    <source>
        <dbReference type="Pfam" id="PF13193"/>
    </source>
</evidence>
<proteinExistence type="predicted"/>
<protein>
    <submittedName>
        <fullName evidence="3">Uncharacterized protein</fullName>
    </submittedName>
</protein>
<dbReference type="InterPro" id="IPR000873">
    <property type="entry name" value="AMP-dep_synth/lig_dom"/>
</dbReference>
<dbReference type="InterPro" id="IPR025110">
    <property type="entry name" value="AMP-bd_C"/>
</dbReference>
<dbReference type="Gene3D" id="3.40.50.12780">
    <property type="entry name" value="N-terminal domain of ligase-like"/>
    <property type="match status" value="1"/>
</dbReference>
<keyword evidence="4" id="KW-1185">Reference proteome</keyword>
<reference evidence="4" key="1">
    <citation type="journal article" date="2019" name="Int. J. Syst. Evol. Microbiol.">
        <title>The Global Catalogue of Microorganisms (GCM) 10K type strain sequencing project: providing services to taxonomists for standard genome sequencing and annotation.</title>
        <authorList>
            <consortium name="The Broad Institute Genomics Platform"/>
            <consortium name="The Broad Institute Genome Sequencing Center for Infectious Disease"/>
            <person name="Wu L."/>
            <person name="Ma J."/>
        </authorList>
    </citation>
    <scope>NUCLEOTIDE SEQUENCE [LARGE SCALE GENOMIC DNA]</scope>
    <source>
        <strain evidence="4">JCM 13318</strain>
    </source>
</reference>
<evidence type="ECO:0000313" key="4">
    <source>
        <dbReference type="Proteomes" id="UP001500177"/>
    </source>
</evidence>
<dbReference type="InterPro" id="IPR020845">
    <property type="entry name" value="AMP-binding_CS"/>
</dbReference>
<dbReference type="InterPro" id="IPR042099">
    <property type="entry name" value="ANL_N_sf"/>
</dbReference>
<dbReference type="InterPro" id="IPR045851">
    <property type="entry name" value="AMP-bd_C_sf"/>
</dbReference>
<dbReference type="Proteomes" id="UP001500177">
    <property type="component" value="Unassembled WGS sequence"/>
</dbReference>
<dbReference type="InterPro" id="IPR050237">
    <property type="entry name" value="ATP-dep_AMP-bd_enzyme"/>
</dbReference>
<comment type="caution">
    <text evidence="3">The sequence shown here is derived from an EMBL/GenBank/DDBJ whole genome shotgun (WGS) entry which is preliminary data.</text>
</comment>
<dbReference type="PROSITE" id="PS00455">
    <property type="entry name" value="AMP_BINDING"/>
    <property type="match status" value="1"/>
</dbReference>
<feature type="domain" description="AMP-dependent synthetase/ligase" evidence="1">
    <location>
        <begin position="46"/>
        <end position="445"/>
    </location>
</feature>
<dbReference type="EMBL" id="BAAALX010000015">
    <property type="protein sequence ID" value="GAA1522433.1"/>
    <property type="molecule type" value="Genomic_DNA"/>
</dbReference>
<gene>
    <name evidence="3" type="ORF">GCM10009690_27100</name>
</gene>